<protein>
    <submittedName>
        <fullName evidence="2">Mucin-like protein 1</fullName>
    </submittedName>
</protein>
<dbReference type="PANTHER" id="PTHR19959">
    <property type="entry name" value="KINESIN LIGHT CHAIN"/>
    <property type="match status" value="1"/>
</dbReference>
<gene>
    <name evidence="2" type="ORF">GGX14DRAFT_370828</name>
</gene>
<evidence type="ECO:0000259" key="1">
    <source>
        <dbReference type="Pfam" id="PF12770"/>
    </source>
</evidence>
<dbReference type="InterPro" id="IPR024983">
    <property type="entry name" value="CHAT_dom"/>
</dbReference>
<organism evidence="2 3">
    <name type="scientific">Mycena pura</name>
    <dbReference type="NCBI Taxonomy" id="153505"/>
    <lineage>
        <taxon>Eukaryota</taxon>
        <taxon>Fungi</taxon>
        <taxon>Dikarya</taxon>
        <taxon>Basidiomycota</taxon>
        <taxon>Agaricomycotina</taxon>
        <taxon>Agaricomycetes</taxon>
        <taxon>Agaricomycetidae</taxon>
        <taxon>Agaricales</taxon>
        <taxon>Marasmiineae</taxon>
        <taxon>Mycenaceae</taxon>
        <taxon>Mycena</taxon>
    </lineage>
</organism>
<evidence type="ECO:0000313" key="2">
    <source>
        <dbReference type="EMBL" id="KAJ7201870.1"/>
    </source>
</evidence>
<feature type="non-terminal residue" evidence="2">
    <location>
        <position position="1184"/>
    </location>
</feature>
<evidence type="ECO:0000313" key="3">
    <source>
        <dbReference type="Proteomes" id="UP001219525"/>
    </source>
</evidence>
<reference evidence="2" key="1">
    <citation type="submission" date="2023-03" db="EMBL/GenBank/DDBJ databases">
        <title>Massive genome expansion in bonnet fungi (Mycena s.s.) driven by repeated elements and novel gene families across ecological guilds.</title>
        <authorList>
            <consortium name="Lawrence Berkeley National Laboratory"/>
            <person name="Harder C.B."/>
            <person name="Miyauchi S."/>
            <person name="Viragh M."/>
            <person name="Kuo A."/>
            <person name="Thoen E."/>
            <person name="Andreopoulos B."/>
            <person name="Lu D."/>
            <person name="Skrede I."/>
            <person name="Drula E."/>
            <person name="Henrissat B."/>
            <person name="Morin E."/>
            <person name="Kohler A."/>
            <person name="Barry K."/>
            <person name="LaButti K."/>
            <person name="Morin E."/>
            <person name="Salamov A."/>
            <person name="Lipzen A."/>
            <person name="Mereny Z."/>
            <person name="Hegedus B."/>
            <person name="Baldrian P."/>
            <person name="Stursova M."/>
            <person name="Weitz H."/>
            <person name="Taylor A."/>
            <person name="Grigoriev I.V."/>
            <person name="Nagy L.G."/>
            <person name="Martin F."/>
            <person name="Kauserud H."/>
        </authorList>
    </citation>
    <scope>NUCLEOTIDE SEQUENCE</scope>
    <source>
        <strain evidence="2">9144</strain>
    </source>
</reference>
<comment type="caution">
    <text evidence="2">The sequence shown here is derived from an EMBL/GenBank/DDBJ whole genome shotgun (WGS) entry which is preliminary data.</text>
</comment>
<proteinExistence type="predicted"/>
<dbReference type="AlphaFoldDB" id="A0AAD6Y8C3"/>
<dbReference type="InterPro" id="IPR011990">
    <property type="entry name" value="TPR-like_helical_dom_sf"/>
</dbReference>
<accession>A0AAD6Y8C3</accession>
<name>A0AAD6Y8C3_9AGAR</name>
<dbReference type="EMBL" id="JARJCW010000057">
    <property type="protein sequence ID" value="KAJ7201870.1"/>
    <property type="molecule type" value="Genomic_DNA"/>
</dbReference>
<dbReference type="SUPFAM" id="SSF48452">
    <property type="entry name" value="TPR-like"/>
    <property type="match status" value="2"/>
</dbReference>
<keyword evidence="3" id="KW-1185">Reference proteome</keyword>
<dbReference type="PANTHER" id="PTHR19959:SF119">
    <property type="entry name" value="FUNGAL LIPASE-LIKE DOMAIN-CONTAINING PROTEIN"/>
    <property type="match status" value="1"/>
</dbReference>
<dbReference type="Proteomes" id="UP001219525">
    <property type="component" value="Unassembled WGS sequence"/>
</dbReference>
<feature type="domain" description="CHAT" evidence="1">
    <location>
        <begin position="895"/>
        <end position="1183"/>
    </location>
</feature>
<sequence length="1184" mass="131933">EGDVQALDTVIELRREALAFREAPHPDRRTSLTNVAVTLLVRFKQRGSIQDLDEALENSREGLELYDSSHKERDMQNLEECISVQREALTVCAAAIRSGTLNNLANVLRTLFELTGHAKDLDEAAELQKEALDLSGALDPNLSAYLNNMATILHKRFELRGDAADLSGAVKFYREALVLRSVPHPERSTSLHSLANALHTTFDKFGDIDDIDKAIELLEEALAIIHPTHPLRPLSLDKLASVLATSFEHRGDLQAINRAVELHHEALALCNPSHVHFSTALDNLGKTLQIRFKQLKDLKDVNSAIACHQQALAARASSHPDKADSLNNFADALHLRFQYQEGLRDINQSIELHRQAVSIVSPLSRKHRIFVENLGSALQTRYIYSGDLKDIEEAIDMHEGVLLRLDSGHPDRCRFLNNFAMDLYARFNQQQDSKDLDLGIKLSEEALALCDSSHRYRGKALNILANALRIRSDNHGTLNDFDMSIKLHREALILHRSSGHPDCSKSLDQLSIALYSRFIKRSGTQDLNEAIELQGEALSLNTLSPAELGRSRNNLAITLIERFELSMTLKDIDVAIELLEKVLVARGSHPERVRSLNILADALRTRFKQQKVLKDLDRVVELHQEAVTLSTSSQEQKANSLCGLANALHSRFKHWEKADLEDILKAIDIQREALALWSAPHPVYLHSLFSLADILVTLYEQTGDTHNLDEAVSAFQEAATHESSPPFVRIRVLRRWATTAAQYGHRSALTAYRTLFTLIPQLVPLHLDILSRQQMLQNMYRTRLASDAAACAVGLGQYNTAVELLETSRSIFWAQALHLRTPLDSLAAVNPQLATKLLDLSKELEKASFRDTHRNLEHDTQNKAMSIEAEGVRSRLFGGRENFVNKTPDEVFRMYLADLWTTIVKPVFDAMDLKAITPRRLWWCPVGNFAFIPVHAAGVYGSVATDCASDYVISSYTPTLTALLDPLVNSADHFKMTAIIEPNAPNSAPLPGAKVELQKIQARVPTQWLSIPDEITVASALHHLRQSTIVHFACHGVQDLMHPLNSGLLLSDGRLKVPEIMHQPDESDPAGIHKSLSLAFLSACETAKGEQAVPDESMHLAATLLFSGFSGVVGTMWALDDRDGPKIADAFYEYLFRNCDASCDPPALPDLTRAAEALHFAVGVLRKEAGISFKRWVPFVHFGL</sequence>
<dbReference type="Pfam" id="PF12770">
    <property type="entry name" value="CHAT"/>
    <property type="match status" value="1"/>
</dbReference>
<dbReference type="SUPFAM" id="SSF81901">
    <property type="entry name" value="HCP-like"/>
    <property type="match status" value="1"/>
</dbReference>
<dbReference type="Gene3D" id="1.25.40.10">
    <property type="entry name" value="Tetratricopeptide repeat domain"/>
    <property type="match status" value="4"/>
</dbReference>